<dbReference type="InterPro" id="IPR020846">
    <property type="entry name" value="MFS_dom"/>
</dbReference>
<dbReference type="FunFam" id="1.20.1250.20:FF:000318">
    <property type="entry name" value="MFS multidrug transporter, putative"/>
    <property type="match status" value="1"/>
</dbReference>
<dbReference type="Pfam" id="PF07690">
    <property type="entry name" value="MFS_1"/>
    <property type="match status" value="1"/>
</dbReference>
<feature type="region of interest" description="Disordered" evidence="5">
    <location>
        <begin position="1"/>
        <end position="22"/>
    </location>
</feature>
<dbReference type="PROSITE" id="PS50850">
    <property type="entry name" value="MFS"/>
    <property type="match status" value="1"/>
</dbReference>
<proteinExistence type="predicted"/>
<feature type="transmembrane region" description="Helical" evidence="6">
    <location>
        <begin position="175"/>
        <end position="196"/>
    </location>
</feature>
<dbReference type="Gene3D" id="1.20.1250.20">
    <property type="entry name" value="MFS general substrate transporter like domains"/>
    <property type="match status" value="1"/>
</dbReference>
<feature type="transmembrane region" description="Helical" evidence="6">
    <location>
        <begin position="150"/>
        <end position="169"/>
    </location>
</feature>
<dbReference type="InterPro" id="IPR011701">
    <property type="entry name" value="MFS"/>
</dbReference>
<comment type="caution">
    <text evidence="8">The sequence shown here is derived from an EMBL/GenBank/DDBJ whole genome shotgun (WGS) entry which is preliminary data.</text>
</comment>
<evidence type="ECO:0000256" key="6">
    <source>
        <dbReference type="SAM" id="Phobius"/>
    </source>
</evidence>
<evidence type="ECO:0000313" key="9">
    <source>
        <dbReference type="Proteomes" id="UP001345827"/>
    </source>
</evidence>
<dbReference type="Proteomes" id="UP001345827">
    <property type="component" value="Unassembled WGS sequence"/>
</dbReference>
<keyword evidence="4 6" id="KW-0472">Membrane</keyword>
<feature type="transmembrane region" description="Helical" evidence="6">
    <location>
        <begin position="82"/>
        <end position="102"/>
    </location>
</feature>
<keyword evidence="9" id="KW-1185">Reference proteome</keyword>
<dbReference type="EMBL" id="JAXLQG010000037">
    <property type="protein sequence ID" value="KAK5527663.1"/>
    <property type="molecule type" value="Genomic_DNA"/>
</dbReference>
<reference evidence="8 9" key="1">
    <citation type="submission" date="2023-06" db="EMBL/GenBank/DDBJ databases">
        <title>Black Yeasts Isolated from many extreme environments.</title>
        <authorList>
            <person name="Coleine C."/>
            <person name="Stajich J.E."/>
            <person name="Selbmann L."/>
        </authorList>
    </citation>
    <scope>NUCLEOTIDE SEQUENCE [LARGE SCALE GENOMIC DNA]</scope>
    <source>
        <strain evidence="8 9">CCFEE 5887</strain>
    </source>
</reference>
<feature type="transmembrane region" description="Helical" evidence="6">
    <location>
        <begin position="478"/>
        <end position="502"/>
    </location>
</feature>
<feature type="transmembrane region" description="Helical" evidence="6">
    <location>
        <begin position="452"/>
        <end position="472"/>
    </location>
</feature>
<protein>
    <recommendedName>
        <fullName evidence="7">Major facilitator superfamily (MFS) profile domain-containing protein</fullName>
    </recommendedName>
</protein>
<evidence type="ECO:0000256" key="4">
    <source>
        <dbReference type="ARBA" id="ARBA00023136"/>
    </source>
</evidence>
<accession>A0AAV9PSD6</accession>
<comment type="subcellular location">
    <subcellularLocation>
        <location evidence="1">Membrane</location>
        <topology evidence="1">Multi-pass membrane protein</topology>
    </subcellularLocation>
</comment>
<keyword evidence="2 6" id="KW-0812">Transmembrane</keyword>
<feature type="transmembrane region" description="Helical" evidence="6">
    <location>
        <begin position="238"/>
        <end position="257"/>
    </location>
</feature>
<feature type="transmembrane region" description="Helical" evidence="6">
    <location>
        <begin position="122"/>
        <end position="138"/>
    </location>
</feature>
<feature type="transmembrane region" description="Helical" evidence="6">
    <location>
        <begin position="208"/>
        <end position="232"/>
    </location>
</feature>
<feature type="compositionally biased region" description="Basic and acidic residues" evidence="5">
    <location>
        <begin position="1"/>
        <end position="11"/>
    </location>
</feature>
<evidence type="ECO:0000256" key="2">
    <source>
        <dbReference type="ARBA" id="ARBA00022692"/>
    </source>
</evidence>
<evidence type="ECO:0000256" key="3">
    <source>
        <dbReference type="ARBA" id="ARBA00022989"/>
    </source>
</evidence>
<dbReference type="PANTHER" id="PTHR23502">
    <property type="entry name" value="MAJOR FACILITATOR SUPERFAMILY"/>
    <property type="match status" value="1"/>
</dbReference>
<feature type="transmembrane region" description="Helical" evidence="6">
    <location>
        <begin position="387"/>
        <end position="408"/>
    </location>
</feature>
<feature type="transmembrane region" description="Helical" evidence="6">
    <location>
        <begin position="307"/>
        <end position="327"/>
    </location>
</feature>
<dbReference type="GO" id="GO:0005886">
    <property type="term" value="C:plasma membrane"/>
    <property type="evidence" value="ECO:0007669"/>
    <property type="project" value="TreeGrafter"/>
</dbReference>
<gene>
    <name evidence="8" type="ORF">LTR25_010986</name>
</gene>
<feature type="transmembrane region" description="Helical" evidence="6">
    <location>
        <begin position="420"/>
        <end position="440"/>
    </location>
</feature>
<evidence type="ECO:0000259" key="7">
    <source>
        <dbReference type="PROSITE" id="PS50850"/>
    </source>
</evidence>
<sequence>MADGIKSENTESKTGNSDNTETQKEFVDAVQLPHAHLDREEINLLSPEHREYLLARHGTLDLDPMPDMGDADPYNWPHWKKVANLVLVAFHAMMATFTGAAIQSAFENIALDLGCSLQRASYLTSLQIAILGGAPLFWKPLSDRYGRRPIFTISLICSLAGNVGCAYSYSYASMAACRAIVAFFISPAAAIGSAVVTETFFKRNRARYMGVWTLMVTIGVQISPLIFGFVAYRVEYRWIYKILAITNAVQLVLYAFLGPETRYLRHGITRKGSSMKQEYFQLCRIDPTPLRLWDFVQPLRFAGRPCVMVPAAAYAMAFLLVAVMISVEIPQLFGPSFHFNTQQVGLQYISMLIGTVLGELVGGFISDAWMNRRTKKIGISPEPEWRLWLSHGGFLLAIVGVTVFLVQLGEIGTHYNITPLVGSAIATGGLQIVTTVLITYAVDRYQEESASVGVFITFVRQIWGFIGPFWFPQMFENVGLYGSAGIATGLLVGVSWIPTIVLQRKGHTWP</sequence>
<organism evidence="8 9">
    <name type="scientific">Vermiconidia calcicola</name>
    <dbReference type="NCBI Taxonomy" id="1690605"/>
    <lineage>
        <taxon>Eukaryota</taxon>
        <taxon>Fungi</taxon>
        <taxon>Dikarya</taxon>
        <taxon>Ascomycota</taxon>
        <taxon>Pezizomycotina</taxon>
        <taxon>Dothideomycetes</taxon>
        <taxon>Dothideomycetidae</taxon>
        <taxon>Mycosphaerellales</taxon>
        <taxon>Extremaceae</taxon>
        <taxon>Vermiconidia</taxon>
    </lineage>
</organism>
<dbReference type="PANTHER" id="PTHR23502:SF2">
    <property type="entry name" value="TRANSPORTER, PUTATIVE (AFU_ORTHOLOGUE AFUA_2G08910)-RELATED"/>
    <property type="match status" value="1"/>
</dbReference>
<evidence type="ECO:0000313" key="8">
    <source>
        <dbReference type="EMBL" id="KAK5527663.1"/>
    </source>
</evidence>
<evidence type="ECO:0000256" key="1">
    <source>
        <dbReference type="ARBA" id="ARBA00004141"/>
    </source>
</evidence>
<dbReference type="SUPFAM" id="SSF103473">
    <property type="entry name" value="MFS general substrate transporter"/>
    <property type="match status" value="1"/>
</dbReference>
<dbReference type="AlphaFoldDB" id="A0AAV9PSD6"/>
<keyword evidence="3 6" id="KW-1133">Transmembrane helix</keyword>
<feature type="domain" description="Major facilitator superfamily (MFS) profile" evidence="7">
    <location>
        <begin position="84"/>
        <end position="507"/>
    </location>
</feature>
<dbReference type="InterPro" id="IPR036259">
    <property type="entry name" value="MFS_trans_sf"/>
</dbReference>
<feature type="transmembrane region" description="Helical" evidence="6">
    <location>
        <begin position="347"/>
        <end position="366"/>
    </location>
</feature>
<dbReference type="GO" id="GO:0022857">
    <property type="term" value="F:transmembrane transporter activity"/>
    <property type="evidence" value="ECO:0007669"/>
    <property type="project" value="InterPro"/>
</dbReference>
<name>A0AAV9PSD6_9PEZI</name>
<evidence type="ECO:0000256" key="5">
    <source>
        <dbReference type="SAM" id="MobiDB-lite"/>
    </source>
</evidence>